<reference evidence="3" key="2">
    <citation type="journal article" date="2021" name="Microbiome">
        <title>Successional dynamics and alternative stable states in a saline activated sludge microbial community over 9 years.</title>
        <authorList>
            <person name="Wang Y."/>
            <person name="Ye J."/>
            <person name="Ju F."/>
            <person name="Liu L."/>
            <person name="Boyd J.A."/>
            <person name="Deng Y."/>
            <person name="Parks D.H."/>
            <person name="Jiang X."/>
            <person name="Yin X."/>
            <person name="Woodcroft B.J."/>
            <person name="Tyson G.W."/>
            <person name="Hugenholtz P."/>
            <person name="Polz M.F."/>
            <person name="Zhang T."/>
        </authorList>
    </citation>
    <scope>NUCLEOTIDE SEQUENCE</scope>
    <source>
        <strain evidence="3">HKST-UBA79</strain>
    </source>
</reference>
<sequence length="242" mass="27382">MKEYTGENVKNYRQPSDKYVRLFPAIKTALDTYATQQSNVLDLGCGDGILYSLFFNDAKYSYTGIDLSGDMVAQAKSKNPNGNFVVGDATNLPKDSLYDLVIANMLFPSISDFANFTAVFEQVSKVLKPNGYFIATIINPFLDGYMQAELFNRTDIETEFKGYYESGARYLAHRDIDGVKFTFEDYHWQLSDYIKAGYKSSLALINIDECVPIKIENVNPIKILKMQSIPTYLVLVFCNSRV</sequence>
<dbReference type="PANTHER" id="PTHR43861">
    <property type="entry name" value="TRANS-ACONITATE 2-METHYLTRANSFERASE-RELATED"/>
    <property type="match status" value="1"/>
</dbReference>
<comment type="caution">
    <text evidence="3">The sequence shown here is derived from an EMBL/GenBank/DDBJ whole genome shotgun (WGS) entry which is preliminary data.</text>
</comment>
<dbReference type="AlphaFoldDB" id="A0A955EEK0"/>
<keyword evidence="1" id="KW-0808">Transferase</keyword>
<dbReference type="EMBL" id="JAGQNX010000059">
    <property type="protein sequence ID" value="MCA9308273.1"/>
    <property type="molecule type" value="Genomic_DNA"/>
</dbReference>
<dbReference type="Proteomes" id="UP000740557">
    <property type="component" value="Unassembled WGS sequence"/>
</dbReference>
<dbReference type="Gene3D" id="3.40.50.150">
    <property type="entry name" value="Vaccinia Virus protein VP39"/>
    <property type="match status" value="1"/>
</dbReference>
<evidence type="ECO:0000313" key="4">
    <source>
        <dbReference type="Proteomes" id="UP000740557"/>
    </source>
</evidence>
<dbReference type="GO" id="GO:0032259">
    <property type="term" value="P:methylation"/>
    <property type="evidence" value="ECO:0007669"/>
    <property type="project" value="UniProtKB-KW"/>
</dbReference>
<accession>A0A955EEK0</accession>
<dbReference type="Pfam" id="PF13649">
    <property type="entry name" value="Methyltransf_25"/>
    <property type="match status" value="1"/>
</dbReference>
<evidence type="ECO:0000256" key="1">
    <source>
        <dbReference type="ARBA" id="ARBA00022679"/>
    </source>
</evidence>
<name>A0A955EEK0_UNCKA</name>
<dbReference type="InterPro" id="IPR041698">
    <property type="entry name" value="Methyltransf_25"/>
</dbReference>
<feature type="domain" description="Methyltransferase" evidence="2">
    <location>
        <begin position="40"/>
        <end position="131"/>
    </location>
</feature>
<dbReference type="InterPro" id="IPR029063">
    <property type="entry name" value="SAM-dependent_MTases_sf"/>
</dbReference>
<organism evidence="3 4">
    <name type="scientific">candidate division WWE3 bacterium</name>
    <dbReference type="NCBI Taxonomy" id="2053526"/>
    <lineage>
        <taxon>Bacteria</taxon>
        <taxon>Katanobacteria</taxon>
    </lineage>
</organism>
<dbReference type="GO" id="GO:0008168">
    <property type="term" value="F:methyltransferase activity"/>
    <property type="evidence" value="ECO:0007669"/>
    <property type="project" value="UniProtKB-KW"/>
</dbReference>
<dbReference type="SUPFAM" id="SSF53335">
    <property type="entry name" value="S-adenosyl-L-methionine-dependent methyltransferases"/>
    <property type="match status" value="1"/>
</dbReference>
<evidence type="ECO:0000313" key="3">
    <source>
        <dbReference type="EMBL" id="MCA9308273.1"/>
    </source>
</evidence>
<proteinExistence type="predicted"/>
<evidence type="ECO:0000259" key="2">
    <source>
        <dbReference type="Pfam" id="PF13649"/>
    </source>
</evidence>
<keyword evidence="3" id="KW-0489">Methyltransferase</keyword>
<gene>
    <name evidence="3" type="ORF">KC980_02060</name>
</gene>
<protein>
    <submittedName>
        <fullName evidence="3">Class I SAM-dependent methyltransferase</fullName>
    </submittedName>
</protein>
<reference evidence="3" key="1">
    <citation type="submission" date="2020-04" db="EMBL/GenBank/DDBJ databases">
        <authorList>
            <person name="Zhang T."/>
        </authorList>
    </citation>
    <scope>NUCLEOTIDE SEQUENCE</scope>
    <source>
        <strain evidence="3">HKST-UBA79</strain>
    </source>
</reference>
<dbReference type="CDD" id="cd02440">
    <property type="entry name" value="AdoMet_MTases"/>
    <property type="match status" value="1"/>
</dbReference>